<dbReference type="Gene3D" id="3.40.50.720">
    <property type="entry name" value="NAD(P)-binding Rossmann-like Domain"/>
    <property type="match status" value="1"/>
</dbReference>
<dbReference type="InterPro" id="IPR036291">
    <property type="entry name" value="NAD(P)-bd_dom_sf"/>
</dbReference>
<dbReference type="Pfam" id="PF01408">
    <property type="entry name" value="GFO_IDH_MocA"/>
    <property type="match status" value="1"/>
</dbReference>
<dbReference type="PANTHER" id="PTHR43377:SF1">
    <property type="entry name" value="BILIVERDIN REDUCTASE A"/>
    <property type="match status" value="1"/>
</dbReference>
<name>A0A7W6W8A2_9PROT</name>
<dbReference type="Gene3D" id="3.30.360.10">
    <property type="entry name" value="Dihydrodipicolinate Reductase, domain 2"/>
    <property type="match status" value="1"/>
</dbReference>
<proteinExistence type="predicted"/>
<comment type="caution">
    <text evidence="2">The sequence shown here is derived from an EMBL/GenBank/DDBJ whole genome shotgun (WGS) entry which is preliminary data.</text>
</comment>
<sequence>MPETVSRDLRLGLIGCGVISAYYVRAIEKRTDVRITAVSDLDPARVPPSLVHDVPVMTNYADLMASGLVDAVIVNVPNDAHVEVCSAALNHDLHVCCEKPLALSEADAAHLTHQARTRGLVLFTAFHRRYNQHYIDFLDAGFDTASVSHVSLYYCEKIEDHCGRDRWYLNPDRCGGGCLADNGPNALDALMALLGPLTVDGVDLEVDDRGLDIRARVRLTAGAVSAEALLDWGYPDGELKGFVVRDKAGATTSIDYLRGYTGFKESLEHEYEGVLADFVARVTGAPRGAVSHCAPRGVGPEGDTVARLVADAYRQARPVPRIAVTGGLA</sequence>
<dbReference type="SUPFAM" id="SSF51735">
    <property type="entry name" value="NAD(P)-binding Rossmann-fold domains"/>
    <property type="match status" value="1"/>
</dbReference>
<dbReference type="RefSeq" id="WP_184042219.1">
    <property type="nucleotide sequence ID" value="NZ_JACIGK010000001.1"/>
</dbReference>
<dbReference type="EMBL" id="JACIGK010000001">
    <property type="protein sequence ID" value="MBB4264588.1"/>
    <property type="molecule type" value="Genomic_DNA"/>
</dbReference>
<dbReference type="AlphaFoldDB" id="A0A7W6W8A2"/>
<accession>A0A7W6W8A2</accession>
<keyword evidence="3" id="KW-1185">Reference proteome</keyword>
<dbReference type="InterPro" id="IPR051450">
    <property type="entry name" value="Gfo/Idh/MocA_Oxidoreductases"/>
</dbReference>
<gene>
    <name evidence="2" type="ORF">GGD89_000194</name>
</gene>
<evidence type="ECO:0000259" key="1">
    <source>
        <dbReference type="Pfam" id="PF01408"/>
    </source>
</evidence>
<evidence type="ECO:0000313" key="3">
    <source>
        <dbReference type="Proteomes" id="UP000554286"/>
    </source>
</evidence>
<dbReference type="Proteomes" id="UP000554286">
    <property type="component" value="Unassembled WGS sequence"/>
</dbReference>
<dbReference type="PANTHER" id="PTHR43377">
    <property type="entry name" value="BILIVERDIN REDUCTASE A"/>
    <property type="match status" value="1"/>
</dbReference>
<feature type="domain" description="Gfo/Idh/MocA-like oxidoreductase N-terminal" evidence="1">
    <location>
        <begin position="10"/>
        <end position="125"/>
    </location>
</feature>
<dbReference type="GO" id="GO:0000166">
    <property type="term" value="F:nucleotide binding"/>
    <property type="evidence" value="ECO:0007669"/>
    <property type="project" value="InterPro"/>
</dbReference>
<protein>
    <submittedName>
        <fullName evidence="2">Putative dehydrogenase</fullName>
    </submittedName>
</protein>
<reference evidence="2 3" key="1">
    <citation type="submission" date="2020-08" db="EMBL/GenBank/DDBJ databases">
        <title>Genome sequencing of Purple Non-Sulfur Bacteria from various extreme environments.</title>
        <authorList>
            <person name="Mayer M."/>
        </authorList>
    </citation>
    <scope>NUCLEOTIDE SEQUENCE [LARGE SCALE GENOMIC DNA]</scope>
    <source>
        <strain evidence="2 3">JA131</strain>
    </source>
</reference>
<dbReference type="InterPro" id="IPR000683">
    <property type="entry name" value="Gfo/Idh/MocA-like_OxRdtase_N"/>
</dbReference>
<organism evidence="2 3">
    <name type="scientific">Roseospira visakhapatnamensis</name>
    <dbReference type="NCBI Taxonomy" id="390880"/>
    <lineage>
        <taxon>Bacteria</taxon>
        <taxon>Pseudomonadati</taxon>
        <taxon>Pseudomonadota</taxon>
        <taxon>Alphaproteobacteria</taxon>
        <taxon>Rhodospirillales</taxon>
        <taxon>Rhodospirillaceae</taxon>
        <taxon>Roseospira</taxon>
    </lineage>
</organism>
<evidence type="ECO:0000313" key="2">
    <source>
        <dbReference type="EMBL" id="MBB4264588.1"/>
    </source>
</evidence>